<dbReference type="FunFam" id="3.30.160.60:FF:000624">
    <property type="entry name" value="zinc finger protein 697"/>
    <property type="match status" value="1"/>
</dbReference>
<dbReference type="FunFam" id="3.30.160.60:FF:000340">
    <property type="entry name" value="zinc finger protein 473 isoform X1"/>
    <property type="match status" value="1"/>
</dbReference>
<evidence type="ECO:0000259" key="8">
    <source>
        <dbReference type="PROSITE" id="PS50157"/>
    </source>
</evidence>
<dbReference type="GeneTree" id="ENSGT01120000274020"/>
<reference evidence="9" key="2">
    <citation type="submission" date="2025-08" db="UniProtKB">
        <authorList>
            <consortium name="Ensembl"/>
        </authorList>
    </citation>
    <scope>IDENTIFICATION</scope>
</reference>
<dbReference type="PANTHER" id="PTHR23226">
    <property type="entry name" value="ZINC FINGER AND SCAN DOMAIN-CONTAINING"/>
    <property type="match status" value="1"/>
</dbReference>
<dbReference type="Proteomes" id="UP000694395">
    <property type="component" value="Chromosome 8"/>
</dbReference>
<keyword evidence="10" id="KW-1185">Reference proteome</keyword>
<proteinExistence type="predicted"/>
<dbReference type="GO" id="GO:0000978">
    <property type="term" value="F:RNA polymerase II cis-regulatory region sequence-specific DNA binding"/>
    <property type="evidence" value="ECO:0007669"/>
    <property type="project" value="TreeGrafter"/>
</dbReference>
<keyword evidence="5" id="KW-0862">Zinc</keyword>
<reference evidence="9" key="3">
    <citation type="submission" date="2025-09" db="UniProtKB">
        <authorList>
            <consortium name="Ensembl"/>
        </authorList>
    </citation>
    <scope>IDENTIFICATION</scope>
</reference>
<comment type="subcellular location">
    <subcellularLocation>
        <location evidence="1">Nucleus</location>
    </subcellularLocation>
</comment>
<dbReference type="InterPro" id="IPR013087">
    <property type="entry name" value="Znf_C2H2_type"/>
</dbReference>
<dbReference type="Ensembl" id="ENSOMYT00000157660.1">
    <property type="protein sequence ID" value="ENSOMYP00000110299.1"/>
    <property type="gene ID" value="ENSOMYG00000066020.1"/>
</dbReference>
<evidence type="ECO:0000256" key="7">
    <source>
        <dbReference type="PROSITE-ProRule" id="PRU00042"/>
    </source>
</evidence>
<reference evidence="9" key="1">
    <citation type="submission" date="2020-07" db="EMBL/GenBank/DDBJ databases">
        <title>A long reads based de novo assembly of the rainbow trout Arlee double haploid line genome.</title>
        <authorList>
            <person name="Gao G."/>
            <person name="Palti Y."/>
        </authorList>
    </citation>
    <scope>NUCLEOTIDE SEQUENCE [LARGE SCALE GENOMIC DNA]</scope>
</reference>
<dbReference type="Pfam" id="PF00096">
    <property type="entry name" value="zf-C2H2"/>
    <property type="match status" value="2"/>
</dbReference>
<accession>A0A8K9UGR8</accession>
<evidence type="ECO:0000256" key="4">
    <source>
        <dbReference type="ARBA" id="ARBA00022771"/>
    </source>
</evidence>
<evidence type="ECO:0000256" key="1">
    <source>
        <dbReference type="ARBA" id="ARBA00004123"/>
    </source>
</evidence>
<evidence type="ECO:0000256" key="6">
    <source>
        <dbReference type="ARBA" id="ARBA00023242"/>
    </source>
</evidence>
<name>A0A8K9UGR8_ONCMY</name>
<dbReference type="Pfam" id="PF13894">
    <property type="entry name" value="zf-C2H2_4"/>
    <property type="match status" value="1"/>
</dbReference>
<dbReference type="AlphaFoldDB" id="A0A8K9UGR8"/>
<feature type="domain" description="C2H2-type" evidence="8">
    <location>
        <begin position="63"/>
        <end position="93"/>
    </location>
</feature>
<evidence type="ECO:0000256" key="3">
    <source>
        <dbReference type="ARBA" id="ARBA00022737"/>
    </source>
</evidence>
<sequence>MYHVGNQCMICLKKFDYPSKLSRHLLVHMGIKGRYCCPVCSKRFGAPSKLQRHSLVHTGQRSYQCPTCPKTFRQKAHLKVHQSTWDRHLLFKD</sequence>
<evidence type="ECO:0000256" key="2">
    <source>
        <dbReference type="ARBA" id="ARBA00022723"/>
    </source>
</evidence>
<evidence type="ECO:0000313" key="10">
    <source>
        <dbReference type="Proteomes" id="UP000694395"/>
    </source>
</evidence>
<dbReference type="PROSITE" id="PS50157">
    <property type="entry name" value="ZINC_FINGER_C2H2_2"/>
    <property type="match status" value="3"/>
</dbReference>
<feature type="domain" description="C2H2-type" evidence="8">
    <location>
        <begin position="6"/>
        <end position="33"/>
    </location>
</feature>
<keyword evidence="4 7" id="KW-0863">Zinc-finger</keyword>
<feature type="domain" description="C2H2-type" evidence="8">
    <location>
        <begin position="35"/>
        <end position="62"/>
    </location>
</feature>
<organism evidence="9 10">
    <name type="scientific">Oncorhynchus mykiss</name>
    <name type="common">Rainbow trout</name>
    <name type="synonym">Salmo gairdneri</name>
    <dbReference type="NCBI Taxonomy" id="8022"/>
    <lineage>
        <taxon>Eukaryota</taxon>
        <taxon>Metazoa</taxon>
        <taxon>Chordata</taxon>
        <taxon>Craniata</taxon>
        <taxon>Vertebrata</taxon>
        <taxon>Euteleostomi</taxon>
        <taxon>Actinopterygii</taxon>
        <taxon>Neopterygii</taxon>
        <taxon>Teleostei</taxon>
        <taxon>Protacanthopterygii</taxon>
        <taxon>Salmoniformes</taxon>
        <taxon>Salmonidae</taxon>
        <taxon>Salmoninae</taxon>
        <taxon>Oncorhynchus</taxon>
    </lineage>
</organism>
<keyword evidence="2" id="KW-0479">Metal-binding</keyword>
<keyword evidence="3" id="KW-0677">Repeat</keyword>
<dbReference type="GO" id="GO:0005634">
    <property type="term" value="C:nucleus"/>
    <property type="evidence" value="ECO:0007669"/>
    <property type="project" value="UniProtKB-SubCell"/>
</dbReference>
<dbReference type="SUPFAM" id="SSF57667">
    <property type="entry name" value="beta-beta-alpha zinc fingers"/>
    <property type="match status" value="2"/>
</dbReference>
<protein>
    <recommendedName>
        <fullName evidence="8">C2H2-type domain-containing protein</fullName>
    </recommendedName>
</protein>
<dbReference type="Gene3D" id="3.30.160.60">
    <property type="entry name" value="Classic Zinc Finger"/>
    <property type="match status" value="3"/>
</dbReference>
<dbReference type="GO" id="GO:0008270">
    <property type="term" value="F:zinc ion binding"/>
    <property type="evidence" value="ECO:0007669"/>
    <property type="project" value="UniProtKB-KW"/>
</dbReference>
<evidence type="ECO:0000313" key="9">
    <source>
        <dbReference type="Ensembl" id="ENSOMYP00000110299.1"/>
    </source>
</evidence>
<dbReference type="SMART" id="SM00355">
    <property type="entry name" value="ZnF_C2H2"/>
    <property type="match status" value="3"/>
</dbReference>
<dbReference type="InterPro" id="IPR036236">
    <property type="entry name" value="Znf_C2H2_sf"/>
</dbReference>
<dbReference type="PROSITE" id="PS00028">
    <property type="entry name" value="ZINC_FINGER_C2H2_1"/>
    <property type="match status" value="2"/>
</dbReference>
<keyword evidence="6" id="KW-0539">Nucleus</keyword>
<evidence type="ECO:0000256" key="5">
    <source>
        <dbReference type="ARBA" id="ARBA00022833"/>
    </source>
</evidence>
<dbReference type="GO" id="GO:0000981">
    <property type="term" value="F:DNA-binding transcription factor activity, RNA polymerase II-specific"/>
    <property type="evidence" value="ECO:0007669"/>
    <property type="project" value="TreeGrafter"/>
</dbReference>
<dbReference type="PANTHER" id="PTHR23226:SF416">
    <property type="entry name" value="FI01424P"/>
    <property type="match status" value="1"/>
</dbReference>